<accession>A0ABY7I787</accession>
<dbReference type="RefSeq" id="WP_256766942.1">
    <property type="nucleotide sequence ID" value="NZ_CP101718.1"/>
</dbReference>
<proteinExistence type="predicted"/>
<keyword evidence="3" id="KW-1185">Reference proteome</keyword>
<name>A0ABY7I787_9BACI</name>
<evidence type="ECO:0000256" key="1">
    <source>
        <dbReference type="SAM" id="MobiDB-lite"/>
    </source>
</evidence>
<feature type="region of interest" description="Disordered" evidence="1">
    <location>
        <begin position="40"/>
        <end position="59"/>
    </location>
</feature>
<evidence type="ECO:0000313" key="3">
    <source>
        <dbReference type="Proteomes" id="UP001164713"/>
    </source>
</evidence>
<sequence>MTLKSVAEQANVTQGTVYSFSHKKEPDAGGGSSCVRQFMGKRKEQSASANRKAKISKSPNERKCLLSPVNFNADVLIFRLLLSGNDS</sequence>
<dbReference type="Proteomes" id="UP001164713">
    <property type="component" value="Chromosome"/>
</dbReference>
<reference evidence="2" key="1">
    <citation type="submission" date="2022-12" db="EMBL/GenBank/DDBJ databases">
        <title>Genomic of Bacillus halotolerans.</title>
        <authorList>
            <person name="Xu G."/>
            <person name="Ding Y."/>
        </authorList>
    </citation>
    <scope>NUCLEOTIDE SEQUENCE</scope>
    <source>
        <strain evidence="2">B13</strain>
    </source>
</reference>
<organism evidence="2 3">
    <name type="scientific">Bacillus halotolerans</name>
    <dbReference type="NCBI Taxonomy" id="260554"/>
    <lineage>
        <taxon>Bacteria</taxon>
        <taxon>Bacillati</taxon>
        <taxon>Bacillota</taxon>
        <taxon>Bacilli</taxon>
        <taxon>Bacillales</taxon>
        <taxon>Bacillaceae</taxon>
        <taxon>Bacillus</taxon>
    </lineage>
</organism>
<gene>
    <name evidence="2" type="ORF">O0R52_10070</name>
</gene>
<dbReference type="EMBL" id="CP114066">
    <property type="protein sequence ID" value="WAT23263.1"/>
    <property type="molecule type" value="Genomic_DNA"/>
</dbReference>
<protein>
    <submittedName>
        <fullName evidence="2">Uncharacterized protein</fullName>
    </submittedName>
</protein>
<evidence type="ECO:0000313" key="2">
    <source>
        <dbReference type="EMBL" id="WAT23263.1"/>
    </source>
</evidence>